<dbReference type="EMBL" id="JACCJC010000001">
    <property type="protein sequence ID" value="KAF6241695.1"/>
    <property type="molecule type" value="Genomic_DNA"/>
</dbReference>
<dbReference type="Proteomes" id="UP000578531">
    <property type="component" value="Unassembled WGS sequence"/>
</dbReference>
<dbReference type="RefSeq" id="XP_037170935.1">
    <property type="nucleotide sequence ID" value="XM_037302356.1"/>
</dbReference>
<comment type="caution">
    <text evidence="2">The sequence shown here is derived from an EMBL/GenBank/DDBJ whole genome shotgun (WGS) entry which is preliminary data.</text>
</comment>
<evidence type="ECO:0000256" key="1">
    <source>
        <dbReference type="SAM" id="MobiDB-lite"/>
    </source>
</evidence>
<name>A0A8H6G785_9LECA</name>
<accession>A0A8H6G785</accession>
<dbReference type="GeneID" id="59282086"/>
<dbReference type="AlphaFoldDB" id="A0A8H6G785"/>
<reference evidence="2 3" key="1">
    <citation type="journal article" date="2020" name="Genomics">
        <title>Complete, high-quality genomes from long-read metagenomic sequencing of two wolf lichen thalli reveals enigmatic genome architecture.</title>
        <authorList>
            <person name="McKenzie S.K."/>
            <person name="Walston R.F."/>
            <person name="Allen J.L."/>
        </authorList>
    </citation>
    <scope>NUCLEOTIDE SEQUENCE [LARGE SCALE GENOMIC DNA]</scope>
    <source>
        <strain evidence="2">WasteWater2</strain>
    </source>
</reference>
<protein>
    <submittedName>
        <fullName evidence="2">Uncharacterized protein</fullName>
    </submittedName>
</protein>
<sequence>MECPKVKRKNQSRTYKATGVLAGESPLVKSEKHARYNQECGQGDRSPKRTRLESSTDLIMATSSKFTTTESFSDVFPDLNDLCKRVIDVLCSSDDRLLQGYGSFIDQKFVKHELPEILSECIDVVIQNLQGKSLTVEAMQEVKCRQSLRKCMFNGAGGYLDILTDARDYDYLKFYVG</sequence>
<evidence type="ECO:0000313" key="3">
    <source>
        <dbReference type="Proteomes" id="UP000578531"/>
    </source>
</evidence>
<organism evidence="2 3">
    <name type="scientific">Letharia columbiana</name>
    <dbReference type="NCBI Taxonomy" id="112416"/>
    <lineage>
        <taxon>Eukaryota</taxon>
        <taxon>Fungi</taxon>
        <taxon>Dikarya</taxon>
        <taxon>Ascomycota</taxon>
        <taxon>Pezizomycotina</taxon>
        <taxon>Lecanoromycetes</taxon>
        <taxon>OSLEUM clade</taxon>
        <taxon>Lecanoromycetidae</taxon>
        <taxon>Lecanorales</taxon>
        <taxon>Lecanorineae</taxon>
        <taxon>Parmeliaceae</taxon>
        <taxon>Letharia</taxon>
    </lineage>
</organism>
<keyword evidence="3" id="KW-1185">Reference proteome</keyword>
<gene>
    <name evidence="2" type="ORF">HO173_000406</name>
</gene>
<evidence type="ECO:0000313" key="2">
    <source>
        <dbReference type="EMBL" id="KAF6241695.1"/>
    </source>
</evidence>
<feature type="region of interest" description="Disordered" evidence="1">
    <location>
        <begin position="31"/>
        <end position="51"/>
    </location>
</feature>
<dbReference type="OrthoDB" id="4369670at2759"/>
<proteinExistence type="predicted"/>